<reference evidence="2" key="1">
    <citation type="submission" date="2020-06" db="EMBL/GenBank/DDBJ databases">
        <authorList>
            <person name="Li T."/>
            <person name="Hu X."/>
            <person name="Zhang T."/>
            <person name="Song X."/>
            <person name="Zhang H."/>
            <person name="Dai N."/>
            <person name="Sheng W."/>
            <person name="Hou X."/>
            <person name="Wei L."/>
        </authorList>
    </citation>
    <scope>NUCLEOTIDE SEQUENCE</scope>
    <source>
        <strain evidence="2">3651</strain>
        <tissue evidence="2">Leaf</tissue>
    </source>
</reference>
<reference evidence="2" key="2">
    <citation type="journal article" date="2024" name="Plant">
        <title>Genomic evolution and insights into agronomic trait innovations of Sesamum species.</title>
        <authorList>
            <person name="Miao H."/>
            <person name="Wang L."/>
            <person name="Qu L."/>
            <person name="Liu H."/>
            <person name="Sun Y."/>
            <person name="Le M."/>
            <person name="Wang Q."/>
            <person name="Wei S."/>
            <person name="Zheng Y."/>
            <person name="Lin W."/>
            <person name="Duan Y."/>
            <person name="Cao H."/>
            <person name="Xiong S."/>
            <person name="Wang X."/>
            <person name="Wei L."/>
            <person name="Li C."/>
            <person name="Ma Q."/>
            <person name="Ju M."/>
            <person name="Zhao R."/>
            <person name="Li G."/>
            <person name="Mu C."/>
            <person name="Tian Q."/>
            <person name="Mei H."/>
            <person name="Zhang T."/>
            <person name="Gao T."/>
            <person name="Zhang H."/>
        </authorList>
    </citation>
    <scope>NUCLEOTIDE SEQUENCE</scope>
    <source>
        <strain evidence="2">3651</strain>
    </source>
</reference>
<sequence length="142" mass="15965">MNFPVFASDPRKDTVKPSPYPPEWNSYLLRLVEKGESPENQACLAYKASLLRRRNFSLIARVSIQLSIQSYCFNNQLSSGSQRQAESKAEPPLAKGDSHANPSRAKVRPLYLSFFILDFVLQGDPCAFPLFCALELLIPLCL</sequence>
<gene>
    <name evidence="2" type="ORF">Salat_2986900</name>
</gene>
<dbReference type="Proteomes" id="UP001293254">
    <property type="component" value="Unassembled WGS sequence"/>
</dbReference>
<evidence type="ECO:0000313" key="2">
    <source>
        <dbReference type="EMBL" id="KAK4412247.1"/>
    </source>
</evidence>
<evidence type="ECO:0000313" key="3">
    <source>
        <dbReference type="Proteomes" id="UP001293254"/>
    </source>
</evidence>
<accession>A0AAE2C7U8</accession>
<proteinExistence type="predicted"/>
<keyword evidence="3" id="KW-1185">Reference proteome</keyword>
<organism evidence="2 3">
    <name type="scientific">Sesamum alatum</name>
    <dbReference type="NCBI Taxonomy" id="300844"/>
    <lineage>
        <taxon>Eukaryota</taxon>
        <taxon>Viridiplantae</taxon>
        <taxon>Streptophyta</taxon>
        <taxon>Embryophyta</taxon>
        <taxon>Tracheophyta</taxon>
        <taxon>Spermatophyta</taxon>
        <taxon>Magnoliopsida</taxon>
        <taxon>eudicotyledons</taxon>
        <taxon>Gunneridae</taxon>
        <taxon>Pentapetalae</taxon>
        <taxon>asterids</taxon>
        <taxon>lamiids</taxon>
        <taxon>Lamiales</taxon>
        <taxon>Pedaliaceae</taxon>
        <taxon>Sesamum</taxon>
    </lineage>
</organism>
<comment type="caution">
    <text evidence="2">The sequence shown here is derived from an EMBL/GenBank/DDBJ whole genome shotgun (WGS) entry which is preliminary data.</text>
</comment>
<evidence type="ECO:0000256" key="1">
    <source>
        <dbReference type="SAM" id="MobiDB-lite"/>
    </source>
</evidence>
<name>A0AAE2C7U8_9LAMI</name>
<dbReference type="EMBL" id="JACGWO010000016">
    <property type="protein sequence ID" value="KAK4412247.1"/>
    <property type="molecule type" value="Genomic_DNA"/>
</dbReference>
<dbReference type="AlphaFoldDB" id="A0AAE2C7U8"/>
<feature type="region of interest" description="Disordered" evidence="1">
    <location>
        <begin position="82"/>
        <end position="102"/>
    </location>
</feature>
<protein>
    <submittedName>
        <fullName evidence="2">Uncharacterized protein</fullName>
    </submittedName>
</protein>